<accession>A0A4U2XZ55</accession>
<proteinExistence type="predicted"/>
<dbReference type="RefSeq" id="WP_107894714.1">
    <property type="nucleotide sequence ID" value="NZ_PYWM01000004.1"/>
</dbReference>
<dbReference type="EMBL" id="SZPU01000124">
    <property type="protein sequence ID" value="TKI53240.1"/>
    <property type="molecule type" value="Genomic_DNA"/>
</dbReference>
<evidence type="ECO:0000313" key="2">
    <source>
        <dbReference type="Proteomes" id="UP000308744"/>
    </source>
</evidence>
<name>A0A4U2XZ55_9BACI</name>
<dbReference type="AlphaFoldDB" id="A0A4U2XZ55"/>
<dbReference type="Proteomes" id="UP000308744">
    <property type="component" value="Unassembled WGS sequence"/>
</dbReference>
<evidence type="ECO:0000313" key="1">
    <source>
        <dbReference type="EMBL" id="TKI53240.1"/>
    </source>
</evidence>
<keyword evidence="2" id="KW-1185">Reference proteome</keyword>
<organism evidence="1 2">
    <name type="scientific">Lysinibacillus mangiferihumi</name>
    <dbReference type="NCBI Taxonomy" id="1130819"/>
    <lineage>
        <taxon>Bacteria</taxon>
        <taxon>Bacillati</taxon>
        <taxon>Bacillota</taxon>
        <taxon>Bacilli</taxon>
        <taxon>Bacillales</taxon>
        <taxon>Bacillaceae</taxon>
        <taxon>Lysinibacillus</taxon>
    </lineage>
</organism>
<comment type="caution">
    <text evidence="1">The sequence shown here is derived from an EMBL/GenBank/DDBJ whole genome shotgun (WGS) entry which is preliminary data.</text>
</comment>
<sequence>MTKNKHINNGLWLLAILLLGISFLIHSTSYFNTKEINSASSQCYEVGGQVILKIYNNVTNTYYFECKPN</sequence>
<protein>
    <submittedName>
        <fullName evidence="1">Uncharacterized protein</fullName>
    </submittedName>
</protein>
<reference evidence="1 2" key="1">
    <citation type="submission" date="2019-04" db="EMBL/GenBank/DDBJ databases">
        <title>Lysinibacillus genome sequencing.</title>
        <authorList>
            <person name="Dunlap C."/>
        </authorList>
    </citation>
    <scope>NUCLEOTIDE SEQUENCE [LARGE SCALE GENOMIC DNA]</scope>
    <source>
        <strain evidence="1 2">CCTCC AB 2010389</strain>
    </source>
</reference>
<gene>
    <name evidence="1" type="ORF">FC756_25045</name>
</gene>